<dbReference type="EMBL" id="CAJVQB010033784">
    <property type="protein sequence ID" value="CAG8820267.1"/>
    <property type="molecule type" value="Genomic_DNA"/>
</dbReference>
<sequence length="209" mass="24338">MTEVLIPKYSEKEMLQINIKISIIAAIQMDNEKYIVIEGYCKNGIGVKDEFKTFNHPQEAEMDNVNEIEVKTNKNKTFVNHQGLAYRNLKARSGMLMANNNRKNHASLPNSRRWTKVYSDRLDIKNMKLGILNDRKVYSSDKDLVSKQRQSILGSIKKVEFLKHLYLEQLARCDYEHLESAIFGSRLELRKLGRLDLKGRYNVDGLDER</sequence>
<keyword evidence="2" id="KW-1185">Reference proteome</keyword>
<evidence type="ECO:0000313" key="2">
    <source>
        <dbReference type="Proteomes" id="UP000789901"/>
    </source>
</evidence>
<gene>
    <name evidence="1" type="ORF">GMARGA_LOCUS27526</name>
</gene>
<evidence type="ECO:0000313" key="1">
    <source>
        <dbReference type="EMBL" id="CAG8820267.1"/>
    </source>
</evidence>
<accession>A0ABN7W7X0</accession>
<organism evidence="1 2">
    <name type="scientific">Gigaspora margarita</name>
    <dbReference type="NCBI Taxonomy" id="4874"/>
    <lineage>
        <taxon>Eukaryota</taxon>
        <taxon>Fungi</taxon>
        <taxon>Fungi incertae sedis</taxon>
        <taxon>Mucoromycota</taxon>
        <taxon>Glomeromycotina</taxon>
        <taxon>Glomeromycetes</taxon>
        <taxon>Diversisporales</taxon>
        <taxon>Gigasporaceae</taxon>
        <taxon>Gigaspora</taxon>
    </lineage>
</organism>
<dbReference type="Proteomes" id="UP000789901">
    <property type="component" value="Unassembled WGS sequence"/>
</dbReference>
<reference evidence="1 2" key="1">
    <citation type="submission" date="2021-06" db="EMBL/GenBank/DDBJ databases">
        <authorList>
            <person name="Kallberg Y."/>
            <person name="Tangrot J."/>
            <person name="Rosling A."/>
        </authorList>
    </citation>
    <scope>NUCLEOTIDE SEQUENCE [LARGE SCALE GENOMIC DNA]</scope>
    <source>
        <strain evidence="1 2">120-4 pot B 10/14</strain>
    </source>
</reference>
<protein>
    <submittedName>
        <fullName evidence="1">9290_t:CDS:1</fullName>
    </submittedName>
</protein>
<proteinExistence type="predicted"/>
<comment type="caution">
    <text evidence="1">The sequence shown here is derived from an EMBL/GenBank/DDBJ whole genome shotgun (WGS) entry which is preliminary data.</text>
</comment>
<name>A0ABN7W7X0_GIGMA</name>